<dbReference type="RefSeq" id="WP_258217317.1">
    <property type="nucleotide sequence ID" value="NZ_JANQBD010000031.1"/>
</dbReference>
<comment type="caution">
    <text evidence="1">The sequence shown here is derived from an EMBL/GenBank/DDBJ whole genome shotgun (WGS) entry which is preliminary data.</text>
</comment>
<dbReference type="Proteomes" id="UP001300012">
    <property type="component" value="Unassembled WGS sequence"/>
</dbReference>
<gene>
    <name evidence="1" type="ORF">NV381_31655</name>
</gene>
<keyword evidence="2" id="KW-1185">Reference proteome</keyword>
<reference evidence="1 2" key="1">
    <citation type="submission" date="2022-08" db="EMBL/GenBank/DDBJ databases">
        <title>Paenibacillus endoradicis sp. nov., Paenibacillus radicibacter sp. nov and Paenibacillus pararadicis sp. nov., three cold-adapted plant growth-promoting bacteria isolated from root of Larix gmelinii in Great Khingan.</title>
        <authorList>
            <person name="Xue H."/>
        </authorList>
    </citation>
    <scope>NUCLEOTIDE SEQUENCE [LARGE SCALE GENOMIC DNA]</scope>
    <source>
        <strain evidence="1 2">N5-1-1-5</strain>
    </source>
</reference>
<name>A0ABT1YRY0_9BACL</name>
<dbReference type="EMBL" id="JANQBD010000031">
    <property type="protein sequence ID" value="MCR8635772.1"/>
    <property type="molecule type" value="Genomic_DNA"/>
</dbReference>
<evidence type="ECO:0000313" key="2">
    <source>
        <dbReference type="Proteomes" id="UP001300012"/>
    </source>
</evidence>
<sequence>MAYDYKSARERRKELVTIYRILKRHLIDDGTWSWWLFGQIEEIDNEIAGAHCLDKQKMTTARNSGHPILHMENIITPIIPAWEPVNKGESINA</sequence>
<protein>
    <submittedName>
        <fullName evidence="1">Uncharacterized protein</fullName>
    </submittedName>
</protein>
<proteinExistence type="predicted"/>
<organism evidence="1 2">
    <name type="scientific">Paenibacillus radicis</name>
    <name type="common">ex Xue et al. 2023</name>
    <dbReference type="NCBI Taxonomy" id="2972489"/>
    <lineage>
        <taxon>Bacteria</taxon>
        <taxon>Bacillati</taxon>
        <taxon>Bacillota</taxon>
        <taxon>Bacilli</taxon>
        <taxon>Bacillales</taxon>
        <taxon>Paenibacillaceae</taxon>
        <taxon>Paenibacillus</taxon>
    </lineage>
</organism>
<evidence type="ECO:0000313" key="1">
    <source>
        <dbReference type="EMBL" id="MCR8635772.1"/>
    </source>
</evidence>
<accession>A0ABT1YRY0</accession>